<keyword evidence="4" id="KW-0067">ATP-binding</keyword>
<evidence type="ECO:0000256" key="4">
    <source>
        <dbReference type="ARBA" id="ARBA00022840"/>
    </source>
</evidence>
<sequence>MNNLVSEENIELYCSLFCGRQDVYARHWEKNEKSGYSPAYDFNWSEFLAFKSQGGSLKDFPNKKLIPLTPDVIKKHLFGAHTIGIYPILSDNTSCFIAADFDDQNWFEDGKNFIQECGKVGLSGYMERSRSGNGCHVWIFFENPYPCFKSRKIILEIIKKSLKLSEFDKEVSFDRLFPNQDSLVKNGFGNLIALPFQGRKVTEGKTVFIDTGNNHQPYSDQWEFLASIKKHSASELDSAYHTIFESSELVEPTNNIFTGKNDVIHITLSNKIALKRSQLPHHVIVFLKEKLNFINSEFLIRRRMGKSVYKIQKFFKLIEESGDTIYLPRGFLNQLVVFLKENNVPYNLTDERPNIKKVKFASNITLKTDQLFAVEQGLKNDSGVIVAPSGSGKTIIGLELIAQRKLPAVILVHRQQLLDQWLDRIETFLGIPKTQIGQFTGRKKKQGKQITVAMMQTLDRMNLSDLRNSFGTIITDECHHIPAKTFRKVISEFNPKYSYGLTATTKRKHNDEQLIYMYIGEIIAKLEESPIVISNEPTASVSTEIIIKETELSLPFKFSTDNFQLLSKIICFDSARNQLIVKNILTQISDGKRILLLSERKDHLEILKMYLKGLCETIVISGEDSAAKRLIKIKQIENGHYQIILSTGQFFGEGLDFQNIDCLMLVFPFSFEGKLIQYIGRLRGKSSKKTIIDYRDKNIPFLERQFKQRQRYYKKLR</sequence>
<dbReference type="Proteomes" id="UP000176774">
    <property type="component" value="Unassembled WGS sequence"/>
</dbReference>
<evidence type="ECO:0000256" key="2">
    <source>
        <dbReference type="ARBA" id="ARBA00022801"/>
    </source>
</evidence>
<dbReference type="Pfam" id="PF04851">
    <property type="entry name" value="ResIII"/>
    <property type="match status" value="1"/>
</dbReference>
<dbReference type="PROSITE" id="PS51192">
    <property type="entry name" value="HELICASE_ATP_BIND_1"/>
    <property type="match status" value="1"/>
</dbReference>
<dbReference type="InterPro" id="IPR050615">
    <property type="entry name" value="ATP-dep_DNA_Helicase"/>
</dbReference>
<dbReference type="GO" id="GO:0005524">
    <property type="term" value="F:ATP binding"/>
    <property type="evidence" value="ECO:0007669"/>
    <property type="project" value="UniProtKB-KW"/>
</dbReference>
<dbReference type="AlphaFoldDB" id="A0A1G2IEG9"/>
<name>A0A1G2IEG9_9BACT</name>
<organism evidence="6 7">
    <name type="scientific">Candidatus Staskawiczbacteria bacterium RIFCSPLOWO2_01_FULL_38_12b</name>
    <dbReference type="NCBI Taxonomy" id="1802214"/>
    <lineage>
        <taxon>Bacteria</taxon>
        <taxon>Candidatus Staskawicziibacteriota</taxon>
    </lineage>
</organism>
<gene>
    <name evidence="6" type="ORF">A2908_01040</name>
</gene>
<dbReference type="PANTHER" id="PTHR11274">
    <property type="entry name" value="RAD25/XP-B DNA REPAIR HELICASE"/>
    <property type="match status" value="1"/>
</dbReference>
<dbReference type="GO" id="GO:0003677">
    <property type="term" value="F:DNA binding"/>
    <property type="evidence" value="ECO:0007669"/>
    <property type="project" value="InterPro"/>
</dbReference>
<proteinExistence type="predicted"/>
<evidence type="ECO:0000256" key="3">
    <source>
        <dbReference type="ARBA" id="ARBA00022806"/>
    </source>
</evidence>
<dbReference type="GO" id="GO:0016787">
    <property type="term" value="F:hydrolase activity"/>
    <property type="evidence" value="ECO:0007669"/>
    <property type="project" value="UniProtKB-KW"/>
</dbReference>
<dbReference type="InterPro" id="IPR027417">
    <property type="entry name" value="P-loop_NTPase"/>
</dbReference>
<keyword evidence="2" id="KW-0378">Hydrolase</keyword>
<dbReference type="Gene3D" id="3.40.50.300">
    <property type="entry name" value="P-loop containing nucleotide triphosphate hydrolases"/>
    <property type="match status" value="2"/>
</dbReference>
<dbReference type="InterPro" id="IPR001650">
    <property type="entry name" value="Helicase_C-like"/>
</dbReference>
<dbReference type="Pfam" id="PF00271">
    <property type="entry name" value="Helicase_C"/>
    <property type="match status" value="1"/>
</dbReference>
<dbReference type="SUPFAM" id="SSF52540">
    <property type="entry name" value="P-loop containing nucleoside triphosphate hydrolases"/>
    <property type="match status" value="2"/>
</dbReference>
<dbReference type="PANTHER" id="PTHR11274:SF0">
    <property type="entry name" value="GENERAL TRANSCRIPTION AND DNA REPAIR FACTOR IIH HELICASE SUBUNIT XPB"/>
    <property type="match status" value="1"/>
</dbReference>
<evidence type="ECO:0000259" key="5">
    <source>
        <dbReference type="PROSITE" id="PS51192"/>
    </source>
</evidence>
<dbReference type="CDD" id="cd17926">
    <property type="entry name" value="DEXHc_RE"/>
    <property type="match status" value="1"/>
</dbReference>
<comment type="caution">
    <text evidence="6">The sequence shown here is derived from an EMBL/GenBank/DDBJ whole genome shotgun (WGS) entry which is preliminary data.</text>
</comment>
<dbReference type="Pfam" id="PF22548">
    <property type="entry name" value="AEP-TOTE"/>
    <property type="match status" value="1"/>
</dbReference>
<protein>
    <recommendedName>
        <fullName evidence="5">Helicase ATP-binding domain-containing protein</fullName>
    </recommendedName>
</protein>
<dbReference type="InterPro" id="IPR014001">
    <property type="entry name" value="Helicase_ATP-bd"/>
</dbReference>
<feature type="domain" description="Helicase ATP-binding" evidence="5">
    <location>
        <begin position="374"/>
        <end position="523"/>
    </location>
</feature>
<dbReference type="STRING" id="1802214.A2908_01040"/>
<dbReference type="GO" id="GO:0004386">
    <property type="term" value="F:helicase activity"/>
    <property type="evidence" value="ECO:0007669"/>
    <property type="project" value="UniProtKB-KW"/>
</dbReference>
<dbReference type="InterPro" id="IPR054347">
    <property type="entry name" value="TOTE_primase"/>
</dbReference>
<dbReference type="EMBL" id="MHPA01000015">
    <property type="protein sequence ID" value="OGZ73102.1"/>
    <property type="molecule type" value="Genomic_DNA"/>
</dbReference>
<dbReference type="InterPro" id="IPR006935">
    <property type="entry name" value="Helicase/UvrB_N"/>
</dbReference>
<keyword evidence="1" id="KW-0547">Nucleotide-binding</keyword>
<keyword evidence="3" id="KW-0347">Helicase</keyword>
<accession>A0A1G2IEG9</accession>
<dbReference type="SMART" id="SM00487">
    <property type="entry name" value="DEXDc"/>
    <property type="match status" value="1"/>
</dbReference>
<reference evidence="6 7" key="1">
    <citation type="journal article" date="2016" name="Nat. Commun.">
        <title>Thousands of microbial genomes shed light on interconnected biogeochemical processes in an aquifer system.</title>
        <authorList>
            <person name="Anantharaman K."/>
            <person name="Brown C.T."/>
            <person name="Hug L.A."/>
            <person name="Sharon I."/>
            <person name="Castelle C.J."/>
            <person name="Probst A.J."/>
            <person name="Thomas B.C."/>
            <person name="Singh A."/>
            <person name="Wilkins M.J."/>
            <person name="Karaoz U."/>
            <person name="Brodie E.L."/>
            <person name="Williams K.H."/>
            <person name="Hubbard S.S."/>
            <person name="Banfield J.F."/>
        </authorList>
    </citation>
    <scope>NUCLEOTIDE SEQUENCE [LARGE SCALE GENOMIC DNA]</scope>
</reference>
<evidence type="ECO:0000256" key="1">
    <source>
        <dbReference type="ARBA" id="ARBA00022741"/>
    </source>
</evidence>
<evidence type="ECO:0000313" key="6">
    <source>
        <dbReference type="EMBL" id="OGZ73102.1"/>
    </source>
</evidence>
<dbReference type="CDD" id="cd18785">
    <property type="entry name" value="SF2_C"/>
    <property type="match status" value="1"/>
</dbReference>
<evidence type="ECO:0000313" key="7">
    <source>
        <dbReference type="Proteomes" id="UP000176774"/>
    </source>
</evidence>